<proteinExistence type="predicted"/>
<dbReference type="Proteomes" id="UP000295444">
    <property type="component" value="Unassembled WGS sequence"/>
</dbReference>
<protein>
    <submittedName>
        <fullName evidence="1">Uncharacterized protein</fullName>
    </submittedName>
</protein>
<gene>
    <name evidence="1" type="ORF">EV186_1021149</name>
</gene>
<dbReference type="RefSeq" id="WP_133849881.1">
    <property type="nucleotide sequence ID" value="NZ_SNXZ01000002.1"/>
</dbReference>
<accession>A0A4V3CZW2</accession>
<evidence type="ECO:0000313" key="1">
    <source>
        <dbReference type="EMBL" id="TDQ01281.1"/>
    </source>
</evidence>
<sequence length="94" mass="10398">MILFSELREYLPERIRVELAAGMMLAAEVMWASKSHDAHTLTAAIYEAAATLSPEPGARLHELLADLMANPDGEYVDEDHLACDRCERQAVTPS</sequence>
<dbReference type="EMBL" id="SNXZ01000002">
    <property type="protein sequence ID" value="TDQ01281.1"/>
    <property type="molecule type" value="Genomic_DNA"/>
</dbReference>
<organism evidence="1 2">
    <name type="scientific">Labedaea rhizosphaerae</name>
    <dbReference type="NCBI Taxonomy" id="598644"/>
    <lineage>
        <taxon>Bacteria</taxon>
        <taxon>Bacillati</taxon>
        <taxon>Actinomycetota</taxon>
        <taxon>Actinomycetes</taxon>
        <taxon>Pseudonocardiales</taxon>
        <taxon>Pseudonocardiaceae</taxon>
        <taxon>Labedaea</taxon>
    </lineage>
</organism>
<comment type="caution">
    <text evidence="1">The sequence shown here is derived from an EMBL/GenBank/DDBJ whole genome shotgun (WGS) entry which is preliminary data.</text>
</comment>
<dbReference type="AlphaFoldDB" id="A0A4V3CZW2"/>
<keyword evidence="2" id="KW-1185">Reference proteome</keyword>
<name>A0A4V3CZW2_LABRH</name>
<evidence type="ECO:0000313" key="2">
    <source>
        <dbReference type="Proteomes" id="UP000295444"/>
    </source>
</evidence>
<reference evidence="1 2" key="1">
    <citation type="submission" date="2019-03" db="EMBL/GenBank/DDBJ databases">
        <title>Genomic Encyclopedia of Type Strains, Phase IV (KMG-IV): sequencing the most valuable type-strain genomes for metagenomic binning, comparative biology and taxonomic classification.</title>
        <authorList>
            <person name="Goeker M."/>
        </authorList>
    </citation>
    <scope>NUCLEOTIDE SEQUENCE [LARGE SCALE GENOMIC DNA]</scope>
    <source>
        <strain evidence="1 2">DSM 45361</strain>
    </source>
</reference>